<evidence type="ECO:0000256" key="5">
    <source>
        <dbReference type="SAM" id="MobiDB-lite"/>
    </source>
</evidence>
<dbReference type="RefSeq" id="WP_043357399.1">
    <property type="nucleotide sequence ID" value="NZ_CP010537.1"/>
</dbReference>
<comment type="similarity">
    <text evidence="2">Belongs to the histone-like protein H-NS family.</text>
</comment>
<dbReference type="Gene3D" id="4.10.430.30">
    <property type="match status" value="1"/>
</dbReference>
<dbReference type="Proteomes" id="UP000031843">
    <property type="component" value="Chromosome secondary"/>
</dbReference>
<protein>
    <recommendedName>
        <fullName evidence="6">DNA-binding protein H-NS-like C-terminal domain-containing protein</fullName>
    </recommendedName>
</protein>
<dbReference type="InterPro" id="IPR027444">
    <property type="entry name" value="H-NS_C_dom"/>
</dbReference>
<evidence type="ECO:0000313" key="8">
    <source>
        <dbReference type="Proteomes" id="UP000031843"/>
    </source>
</evidence>
<evidence type="ECO:0000256" key="2">
    <source>
        <dbReference type="ARBA" id="ARBA00010610"/>
    </source>
</evidence>
<organism evidence="7 8">
    <name type="scientific">Cupriavidus basilensis</name>
    <dbReference type="NCBI Taxonomy" id="68895"/>
    <lineage>
        <taxon>Bacteria</taxon>
        <taxon>Pseudomonadati</taxon>
        <taxon>Pseudomonadota</taxon>
        <taxon>Betaproteobacteria</taxon>
        <taxon>Burkholderiales</taxon>
        <taxon>Burkholderiaceae</taxon>
        <taxon>Cupriavidus</taxon>
    </lineage>
</organism>
<feature type="region of interest" description="Disordered" evidence="5">
    <location>
        <begin position="49"/>
        <end position="92"/>
    </location>
</feature>
<dbReference type="PANTHER" id="PTHR38097:SF2">
    <property type="entry name" value="DNA-BINDING PROTEIN STPA"/>
    <property type="match status" value="1"/>
</dbReference>
<dbReference type="SUPFAM" id="SSF81273">
    <property type="entry name" value="H-NS histone-like proteins"/>
    <property type="match status" value="1"/>
</dbReference>
<dbReference type="OrthoDB" id="5297879at2"/>
<reference evidence="7 8" key="1">
    <citation type="journal article" date="2015" name="Genome Announc.">
        <title>Complete Genome Sequence of Cupriavidus basilensis 4G11, Isolated from the Oak Ridge Field Research Center Site.</title>
        <authorList>
            <person name="Ray J."/>
            <person name="Waters R.J."/>
            <person name="Skerker J.M."/>
            <person name="Kuehl J.V."/>
            <person name="Price M.N."/>
            <person name="Huang J."/>
            <person name="Chakraborty R."/>
            <person name="Arkin A.P."/>
            <person name="Deutschbauer A."/>
        </authorList>
    </citation>
    <scope>NUCLEOTIDE SEQUENCE [LARGE SCALE GENOMIC DNA]</scope>
    <source>
        <strain evidence="7">4G11</strain>
    </source>
</reference>
<evidence type="ECO:0000256" key="1">
    <source>
        <dbReference type="ARBA" id="ARBA00004453"/>
    </source>
</evidence>
<dbReference type="PANTHER" id="PTHR38097">
    <property type="match status" value="1"/>
</dbReference>
<dbReference type="EMBL" id="CP010537">
    <property type="protein sequence ID" value="AJG25000.1"/>
    <property type="molecule type" value="Genomic_DNA"/>
</dbReference>
<sequence>MATYKQLVAEKAALEAKLVEARATEVAGVIEQIQTLMAEYELTVDDLAPRRRRGRPAAGDKPKAAAKEKASLPAKYMDPKTGATWTGRGRAPAWLGKNRDKFLIPEA</sequence>
<feature type="domain" description="DNA-binding protein H-NS-like C-terminal" evidence="6">
    <location>
        <begin position="66"/>
        <end position="104"/>
    </location>
</feature>
<dbReference type="AlphaFoldDB" id="A0A0C4YR99"/>
<feature type="compositionally biased region" description="Basic and acidic residues" evidence="5">
    <location>
        <begin position="58"/>
        <end position="70"/>
    </location>
</feature>
<evidence type="ECO:0000313" key="7">
    <source>
        <dbReference type="EMBL" id="AJG25000.1"/>
    </source>
</evidence>
<gene>
    <name evidence="7" type="ORF">RR42_s3424</name>
</gene>
<accession>A0A0C4YR99</accession>
<dbReference type="GO" id="GO:0009295">
    <property type="term" value="C:nucleoid"/>
    <property type="evidence" value="ECO:0007669"/>
    <property type="project" value="UniProtKB-SubCell"/>
</dbReference>
<keyword evidence="8" id="KW-1185">Reference proteome</keyword>
<name>A0A0C4YR99_9BURK</name>
<dbReference type="GO" id="GO:0003677">
    <property type="term" value="F:DNA binding"/>
    <property type="evidence" value="ECO:0007669"/>
    <property type="project" value="UniProtKB-KW"/>
</dbReference>
<dbReference type="Pfam" id="PF00816">
    <property type="entry name" value="Histone_HNS"/>
    <property type="match status" value="1"/>
</dbReference>
<comment type="subcellular location">
    <subcellularLocation>
        <location evidence="1">Cytoplasm</location>
        <location evidence="1">Nucleoid</location>
    </subcellularLocation>
</comment>
<proteinExistence type="inferred from homology"/>
<keyword evidence="3" id="KW-0963">Cytoplasm</keyword>
<evidence type="ECO:0000259" key="6">
    <source>
        <dbReference type="SMART" id="SM00528"/>
    </source>
</evidence>
<dbReference type="KEGG" id="cbw:RR42_s3424"/>
<dbReference type="SMART" id="SM00528">
    <property type="entry name" value="HNS"/>
    <property type="match status" value="1"/>
</dbReference>
<keyword evidence="4" id="KW-0238">DNA-binding</keyword>
<evidence type="ECO:0000256" key="3">
    <source>
        <dbReference type="ARBA" id="ARBA00022490"/>
    </source>
</evidence>
<evidence type="ECO:0000256" key="4">
    <source>
        <dbReference type="ARBA" id="ARBA00023125"/>
    </source>
</evidence>
<dbReference type="STRING" id="68895.RR42_s3424"/>